<comment type="caution">
    <text evidence="10">The sequence shown here is derived from an EMBL/GenBank/DDBJ whole genome shotgun (WGS) entry which is preliminary data.</text>
</comment>
<sequence length="176" mass="19158">MAFMLSPGVSRIVTIVLRVLAAIVLFVSLVMLVANNQDYPDPSDNGNTKTARFYDQVGFQYMAATTALGIGFSIYGTVVVALRIKRGNDEGNLLIDFYGQKVLSNLLVTGAVAGFLTVQAVEKALSDYVGDTFAVLVTNNYYWGMYKTCSGLVLLGFFLSVALSILSSHTLVRRNY</sequence>
<dbReference type="Pfam" id="PF04535">
    <property type="entry name" value="CASP_dom"/>
    <property type="match status" value="1"/>
</dbReference>
<keyword evidence="11" id="KW-1185">Reference proteome</keyword>
<evidence type="ECO:0000256" key="3">
    <source>
        <dbReference type="ARBA" id="ARBA00011489"/>
    </source>
</evidence>
<dbReference type="EMBL" id="PDCK01000039">
    <property type="protein sequence ID" value="PRQ59115.1"/>
    <property type="molecule type" value="Genomic_DNA"/>
</dbReference>
<proteinExistence type="inferred from homology"/>
<name>A0A2P6SKB6_ROSCH</name>
<feature type="transmembrane region" description="Helical" evidence="8">
    <location>
        <begin position="59"/>
        <end position="82"/>
    </location>
</feature>
<dbReference type="Proteomes" id="UP000238479">
    <property type="component" value="Chromosome 1"/>
</dbReference>
<feature type="transmembrane region" description="Helical" evidence="8">
    <location>
        <begin position="141"/>
        <end position="166"/>
    </location>
</feature>
<accession>A0A2P6SKB6</accession>
<gene>
    <name evidence="10" type="ORF">RchiOBHm_Chr1g0366621</name>
</gene>
<dbReference type="PANTHER" id="PTHR33573:SF40">
    <property type="entry name" value="CASP-LIKE PROTEIN 4D2"/>
    <property type="match status" value="1"/>
</dbReference>
<keyword evidence="4 8" id="KW-1003">Cell membrane</keyword>
<dbReference type="Gramene" id="PRQ59115">
    <property type="protein sequence ID" value="PRQ59115"/>
    <property type="gene ID" value="RchiOBHm_Chr1g0366621"/>
</dbReference>
<evidence type="ECO:0000259" key="9">
    <source>
        <dbReference type="Pfam" id="PF04535"/>
    </source>
</evidence>
<dbReference type="GO" id="GO:0005886">
    <property type="term" value="C:plasma membrane"/>
    <property type="evidence" value="ECO:0007669"/>
    <property type="project" value="UniProtKB-SubCell"/>
</dbReference>
<dbReference type="AlphaFoldDB" id="A0A2P6SKB6"/>
<evidence type="ECO:0000256" key="2">
    <source>
        <dbReference type="ARBA" id="ARBA00007651"/>
    </source>
</evidence>
<evidence type="ECO:0000256" key="8">
    <source>
        <dbReference type="RuleBase" id="RU361233"/>
    </source>
</evidence>
<evidence type="ECO:0000313" key="10">
    <source>
        <dbReference type="EMBL" id="PRQ59115.1"/>
    </source>
</evidence>
<evidence type="ECO:0000256" key="5">
    <source>
        <dbReference type="ARBA" id="ARBA00022692"/>
    </source>
</evidence>
<feature type="transmembrane region" description="Helical" evidence="8">
    <location>
        <begin position="102"/>
        <end position="121"/>
    </location>
</feature>
<feature type="domain" description="Casparian strip membrane protein" evidence="9">
    <location>
        <begin position="11"/>
        <end position="121"/>
    </location>
</feature>
<organism evidence="10 11">
    <name type="scientific">Rosa chinensis</name>
    <name type="common">China rose</name>
    <dbReference type="NCBI Taxonomy" id="74649"/>
    <lineage>
        <taxon>Eukaryota</taxon>
        <taxon>Viridiplantae</taxon>
        <taxon>Streptophyta</taxon>
        <taxon>Embryophyta</taxon>
        <taxon>Tracheophyta</taxon>
        <taxon>Spermatophyta</taxon>
        <taxon>Magnoliopsida</taxon>
        <taxon>eudicotyledons</taxon>
        <taxon>Gunneridae</taxon>
        <taxon>Pentapetalae</taxon>
        <taxon>rosids</taxon>
        <taxon>fabids</taxon>
        <taxon>Rosales</taxon>
        <taxon>Rosaceae</taxon>
        <taxon>Rosoideae</taxon>
        <taxon>Rosoideae incertae sedis</taxon>
        <taxon>Rosa</taxon>
    </lineage>
</organism>
<protein>
    <recommendedName>
        <fullName evidence="8">CASP-like protein</fullName>
    </recommendedName>
</protein>
<evidence type="ECO:0000313" key="11">
    <source>
        <dbReference type="Proteomes" id="UP000238479"/>
    </source>
</evidence>
<dbReference type="OMA" id="VMLVANN"/>
<evidence type="ECO:0000256" key="7">
    <source>
        <dbReference type="ARBA" id="ARBA00023136"/>
    </source>
</evidence>
<evidence type="ECO:0000256" key="1">
    <source>
        <dbReference type="ARBA" id="ARBA00004651"/>
    </source>
</evidence>
<keyword evidence="7 8" id="KW-0472">Membrane</keyword>
<dbReference type="OrthoDB" id="1148023at2759"/>
<comment type="similarity">
    <text evidence="2 8">Belongs to the Casparian strip membrane proteins (CASP) family.</text>
</comment>
<comment type="subunit">
    <text evidence="3 8">Homodimer and heterodimers.</text>
</comment>
<comment type="subcellular location">
    <subcellularLocation>
        <location evidence="1 8">Cell membrane</location>
        <topology evidence="1 8">Multi-pass membrane protein</topology>
    </subcellularLocation>
</comment>
<evidence type="ECO:0000256" key="6">
    <source>
        <dbReference type="ARBA" id="ARBA00022989"/>
    </source>
</evidence>
<evidence type="ECO:0000256" key="4">
    <source>
        <dbReference type="ARBA" id="ARBA00022475"/>
    </source>
</evidence>
<dbReference type="InterPro" id="IPR006702">
    <property type="entry name" value="CASP_dom"/>
</dbReference>
<feature type="transmembrane region" description="Helical" evidence="8">
    <location>
        <begin position="12"/>
        <end position="34"/>
    </location>
</feature>
<dbReference type="PANTHER" id="PTHR33573">
    <property type="entry name" value="CASP-LIKE PROTEIN 4A4"/>
    <property type="match status" value="1"/>
</dbReference>
<keyword evidence="5 8" id="KW-0812">Transmembrane</keyword>
<keyword evidence="6 8" id="KW-1133">Transmembrane helix</keyword>
<reference evidence="10 11" key="1">
    <citation type="journal article" date="2018" name="Nat. Genet.">
        <title>The Rosa genome provides new insights in the design of modern roses.</title>
        <authorList>
            <person name="Bendahmane M."/>
        </authorList>
    </citation>
    <scope>NUCLEOTIDE SEQUENCE [LARGE SCALE GENOMIC DNA]</scope>
    <source>
        <strain evidence="11">cv. Old Blush</strain>
    </source>
</reference>